<dbReference type="EC" id="3.1.26.4" evidence="3"/>
<dbReference type="GO" id="GO:0043137">
    <property type="term" value="P:DNA replication, removal of RNA primer"/>
    <property type="evidence" value="ECO:0007669"/>
    <property type="project" value="TreeGrafter"/>
</dbReference>
<dbReference type="EMBL" id="ML211275">
    <property type="protein sequence ID" value="TFK85083.1"/>
    <property type="molecule type" value="Genomic_DNA"/>
</dbReference>
<proteinExistence type="inferred from homology"/>
<dbReference type="Gene3D" id="3.30.420.10">
    <property type="entry name" value="Ribonuclease H-like superfamily/Ribonuclease H"/>
    <property type="match status" value="1"/>
</dbReference>
<comment type="similarity">
    <text evidence="2">Belongs to the RNase H family.</text>
</comment>
<evidence type="ECO:0000256" key="6">
    <source>
        <dbReference type="ARBA" id="ARBA00022759"/>
    </source>
</evidence>
<keyword evidence="7" id="KW-0378">Hydrolase</keyword>
<dbReference type="InParanoid" id="A0A5C3PGQ9"/>
<keyword evidence="4" id="KW-0540">Nuclease</keyword>
<name>A0A5C3PGQ9_9APHY</name>
<dbReference type="Proteomes" id="UP000308197">
    <property type="component" value="Unassembled WGS sequence"/>
</dbReference>
<gene>
    <name evidence="9" type="ORF">K466DRAFT_623327</name>
</gene>
<evidence type="ECO:0000259" key="8">
    <source>
        <dbReference type="PROSITE" id="PS50879"/>
    </source>
</evidence>
<evidence type="ECO:0000256" key="2">
    <source>
        <dbReference type="ARBA" id="ARBA00005300"/>
    </source>
</evidence>
<dbReference type="PANTHER" id="PTHR10642">
    <property type="entry name" value="RIBONUCLEASE H1"/>
    <property type="match status" value="1"/>
</dbReference>
<dbReference type="SUPFAM" id="SSF53098">
    <property type="entry name" value="Ribonuclease H-like"/>
    <property type="match status" value="1"/>
</dbReference>
<dbReference type="GO" id="GO:0004523">
    <property type="term" value="F:RNA-DNA hybrid ribonuclease activity"/>
    <property type="evidence" value="ECO:0007669"/>
    <property type="project" value="UniProtKB-EC"/>
</dbReference>
<organism evidence="9 10">
    <name type="scientific">Polyporus arcularius HHB13444</name>
    <dbReference type="NCBI Taxonomy" id="1314778"/>
    <lineage>
        <taxon>Eukaryota</taxon>
        <taxon>Fungi</taxon>
        <taxon>Dikarya</taxon>
        <taxon>Basidiomycota</taxon>
        <taxon>Agaricomycotina</taxon>
        <taxon>Agaricomycetes</taxon>
        <taxon>Polyporales</taxon>
        <taxon>Polyporaceae</taxon>
        <taxon>Polyporus</taxon>
    </lineage>
</organism>
<keyword evidence="6" id="KW-0255">Endonuclease</keyword>
<dbReference type="InterPro" id="IPR036397">
    <property type="entry name" value="RNaseH_sf"/>
</dbReference>
<keyword evidence="10" id="KW-1185">Reference proteome</keyword>
<dbReference type="InterPro" id="IPR012337">
    <property type="entry name" value="RNaseH-like_sf"/>
</dbReference>
<accession>A0A5C3PGQ9</accession>
<evidence type="ECO:0000256" key="1">
    <source>
        <dbReference type="ARBA" id="ARBA00000077"/>
    </source>
</evidence>
<dbReference type="PANTHER" id="PTHR10642:SF26">
    <property type="entry name" value="RIBONUCLEASE H1"/>
    <property type="match status" value="1"/>
</dbReference>
<sequence>MDLEDDGTSQVIATDGSCIQNGESRARAGAGVYYENDHRRNLSIRLSDELEQSNQTAEIVATLLATTTAESRTRITIETDSRTTMDSLTKWRQRHEDTGYIAQKNADLTRATIASMRQRGGHTLFRWVKGHNGHARNEEADKLAALGAMETTSTPIRRLFPDTLKVTGAKLQSMTQKLAYQAICARKTVANLDRIVSGVKEAFGLHVHDATVWNSFRTRHVSRLISQFLWMAVHDGYMIGSHWLRPKMPPDLQDRAVCAICGELETMTHITLECEATGRETIWKLLQEVWTHTGARWHEPCWGTTFGAACAVFRNADGAQSAALEQLWCILSTEALHLIWRLRCERVIQNEGRNFTESEVANRFYAAMDARLDLDRRTAAIAHGRKALRQKDVERIWLPVIGNDKELPPKWVVDSGILVGIKRGK</sequence>
<protein>
    <recommendedName>
        <fullName evidence="3">ribonuclease H</fullName>
        <ecNumber evidence="3">3.1.26.4</ecNumber>
    </recommendedName>
</protein>
<dbReference type="InterPro" id="IPR002156">
    <property type="entry name" value="RNaseH_domain"/>
</dbReference>
<dbReference type="STRING" id="1314778.A0A5C3PGQ9"/>
<evidence type="ECO:0000256" key="5">
    <source>
        <dbReference type="ARBA" id="ARBA00022723"/>
    </source>
</evidence>
<comment type="catalytic activity">
    <reaction evidence="1">
        <text>Endonucleolytic cleavage to 5'-phosphomonoester.</text>
        <dbReference type="EC" id="3.1.26.4"/>
    </reaction>
</comment>
<dbReference type="GO" id="GO:0046872">
    <property type="term" value="F:metal ion binding"/>
    <property type="evidence" value="ECO:0007669"/>
    <property type="project" value="UniProtKB-KW"/>
</dbReference>
<dbReference type="CDD" id="cd09280">
    <property type="entry name" value="RNase_HI_eukaryote_like"/>
    <property type="match status" value="1"/>
</dbReference>
<dbReference type="AlphaFoldDB" id="A0A5C3PGQ9"/>
<evidence type="ECO:0000256" key="4">
    <source>
        <dbReference type="ARBA" id="ARBA00022722"/>
    </source>
</evidence>
<dbReference type="PROSITE" id="PS50879">
    <property type="entry name" value="RNASE_H_1"/>
    <property type="match status" value="1"/>
</dbReference>
<keyword evidence="5" id="KW-0479">Metal-binding</keyword>
<dbReference type="InterPro" id="IPR050092">
    <property type="entry name" value="RNase_H"/>
</dbReference>
<feature type="domain" description="RNase H type-1" evidence="8">
    <location>
        <begin position="6"/>
        <end position="149"/>
    </location>
</feature>
<evidence type="ECO:0000313" key="10">
    <source>
        <dbReference type="Proteomes" id="UP000308197"/>
    </source>
</evidence>
<reference evidence="9 10" key="1">
    <citation type="journal article" date="2019" name="Nat. Ecol. Evol.">
        <title>Megaphylogeny resolves global patterns of mushroom evolution.</title>
        <authorList>
            <person name="Varga T."/>
            <person name="Krizsan K."/>
            <person name="Foldi C."/>
            <person name="Dima B."/>
            <person name="Sanchez-Garcia M."/>
            <person name="Sanchez-Ramirez S."/>
            <person name="Szollosi G.J."/>
            <person name="Szarkandi J.G."/>
            <person name="Papp V."/>
            <person name="Albert L."/>
            <person name="Andreopoulos W."/>
            <person name="Angelini C."/>
            <person name="Antonin V."/>
            <person name="Barry K.W."/>
            <person name="Bougher N.L."/>
            <person name="Buchanan P."/>
            <person name="Buyck B."/>
            <person name="Bense V."/>
            <person name="Catcheside P."/>
            <person name="Chovatia M."/>
            <person name="Cooper J."/>
            <person name="Damon W."/>
            <person name="Desjardin D."/>
            <person name="Finy P."/>
            <person name="Geml J."/>
            <person name="Haridas S."/>
            <person name="Hughes K."/>
            <person name="Justo A."/>
            <person name="Karasinski D."/>
            <person name="Kautmanova I."/>
            <person name="Kiss B."/>
            <person name="Kocsube S."/>
            <person name="Kotiranta H."/>
            <person name="LaButti K.M."/>
            <person name="Lechner B.E."/>
            <person name="Liimatainen K."/>
            <person name="Lipzen A."/>
            <person name="Lukacs Z."/>
            <person name="Mihaltcheva S."/>
            <person name="Morgado L.N."/>
            <person name="Niskanen T."/>
            <person name="Noordeloos M.E."/>
            <person name="Ohm R.A."/>
            <person name="Ortiz-Santana B."/>
            <person name="Ovrebo C."/>
            <person name="Racz N."/>
            <person name="Riley R."/>
            <person name="Savchenko A."/>
            <person name="Shiryaev A."/>
            <person name="Soop K."/>
            <person name="Spirin V."/>
            <person name="Szebenyi C."/>
            <person name="Tomsovsky M."/>
            <person name="Tulloss R.E."/>
            <person name="Uehling J."/>
            <person name="Grigoriev I.V."/>
            <person name="Vagvolgyi C."/>
            <person name="Papp T."/>
            <person name="Martin F.M."/>
            <person name="Miettinen O."/>
            <person name="Hibbett D.S."/>
            <person name="Nagy L.G."/>
        </authorList>
    </citation>
    <scope>NUCLEOTIDE SEQUENCE [LARGE SCALE GENOMIC DNA]</scope>
    <source>
        <strain evidence="9 10">HHB13444</strain>
    </source>
</reference>
<evidence type="ECO:0000256" key="3">
    <source>
        <dbReference type="ARBA" id="ARBA00012180"/>
    </source>
</evidence>
<evidence type="ECO:0000313" key="9">
    <source>
        <dbReference type="EMBL" id="TFK85083.1"/>
    </source>
</evidence>
<dbReference type="GO" id="GO:0003676">
    <property type="term" value="F:nucleic acid binding"/>
    <property type="evidence" value="ECO:0007669"/>
    <property type="project" value="InterPro"/>
</dbReference>
<evidence type="ECO:0000256" key="7">
    <source>
        <dbReference type="ARBA" id="ARBA00022801"/>
    </source>
</evidence>
<dbReference type="Pfam" id="PF00075">
    <property type="entry name" value="RNase_H"/>
    <property type="match status" value="1"/>
</dbReference>